<keyword evidence="4" id="KW-1185">Reference proteome</keyword>
<evidence type="ECO:0000259" key="2">
    <source>
        <dbReference type="PROSITE" id="PS52015"/>
    </source>
</evidence>
<evidence type="ECO:0000313" key="3">
    <source>
        <dbReference type="EMBL" id="SEO49187.1"/>
    </source>
</evidence>
<feature type="signal peptide" evidence="1">
    <location>
        <begin position="1"/>
        <end position="19"/>
    </location>
</feature>
<proteinExistence type="predicted"/>
<keyword evidence="1" id="KW-0732">Signal</keyword>
<dbReference type="Gene3D" id="3.30.1150.10">
    <property type="match status" value="1"/>
</dbReference>
<dbReference type="STRING" id="551995.SAMN05192574_108278"/>
<dbReference type="OrthoDB" id="649093at2"/>
<dbReference type="InterPro" id="IPR051045">
    <property type="entry name" value="TonB-dependent_transducer"/>
</dbReference>
<dbReference type="RefSeq" id="WP_143065255.1">
    <property type="nucleotide sequence ID" value="NZ_FOCL01000008.1"/>
</dbReference>
<dbReference type="PANTHER" id="PTHR33446">
    <property type="entry name" value="PROTEIN TONB-RELATED"/>
    <property type="match status" value="1"/>
</dbReference>
<dbReference type="GO" id="GO:0098797">
    <property type="term" value="C:plasma membrane protein complex"/>
    <property type="evidence" value="ECO:0007669"/>
    <property type="project" value="TreeGrafter"/>
</dbReference>
<dbReference type="InterPro" id="IPR037682">
    <property type="entry name" value="TonB_C"/>
</dbReference>
<dbReference type="GO" id="GO:0031992">
    <property type="term" value="F:energy transducer activity"/>
    <property type="evidence" value="ECO:0007669"/>
    <property type="project" value="TreeGrafter"/>
</dbReference>
<dbReference type="Proteomes" id="UP000198942">
    <property type="component" value="Unassembled WGS sequence"/>
</dbReference>
<dbReference type="EMBL" id="FOCL01000008">
    <property type="protein sequence ID" value="SEO49187.1"/>
    <property type="molecule type" value="Genomic_DNA"/>
</dbReference>
<organism evidence="3 4">
    <name type="scientific">Mucilaginibacter gossypiicola</name>
    <dbReference type="NCBI Taxonomy" id="551995"/>
    <lineage>
        <taxon>Bacteria</taxon>
        <taxon>Pseudomonadati</taxon>
        <taxon>Bacteroidota</taxon>
        <taxon>Sphingobacteriia</taxon>
        <taxon>Sphingobacteriales</taxon>
        <taxon>Sphingobacteriaceae</taxon>
        <taxon>Mucilaginibacter</taxon>
    </lineage>
</organism>
<gene>
    <name evidence="3" type="ORF">SAMN05192574_108278</name>
</gene>
<dbReference type="SUPFAM" id="SSF74653">
    <property type="entry name" value="TolA/TonB C-terminal domain"/>
    <property type="match status" value="1"/>
</dbReference>
<dbReference type="PANTHER" id="PTHR33446:SF2">
    <property type="entry name" value="PROTEIN TONB"/>
    <property type="match status" value="1"/>
</dbReference>
<accession>A0A1H8Q5J3</accession>
<dbReference type="Pfam" id="PF03544">
    <property type="entry name" value="TonB_C"/>
    <property type="match status" value="1"/>
</dbReference>
<dbReference type="GO" id="GO:0055085">
    <property type="term" value="P:transmembrane transport"/>
    <property type="evidence" value="ECO:0007669"/>
    <property type="project" value="InterPro"/>
</dbReference>
<protein>
    <submittedName>
        <fullName evidence="3">TonB protein C-terminal</fullName>
    </submittedName>
</protein>
<dbReference type="AlphaFoldDB" id="A0A1H8Q5J3"/>
<reference evidence="4" key="1">
    <citation type="submission" date="2016-10" db="EMBL/GenBank/DDBJ databases">
        <authorList>
            <person name="Varghese N."/>
            <person name="Submissions S."/>
        </authorList>
    </citation>
    <scope>NUCLEOTIDE SEQUENCE [LARGE SCALE GENOMIC DNA]</scope>
    <source>
        <strain evidence="4">Gh-48</strain>
    </source>
</reference>
<name>A0A1H8Q5J3_9SPHI</name>
<evidence type="ECO:0000313" key="4">
    <source>
        <dbReference type="Proteomes" id="UP000198942"/>
    </source>
</evidence>
<evidence type="ECO:0000256" key="1">
    <source>
        <dbReference type="SAM" id="SignalP"/>
    </source>
</evidence>
<feature type="domain" description="TonB C-terminal" evidence="2">
    <location>
        <begin position="48"/>
        <end position="144"/>
    </location>
</feature>
<feature type="chain" id="PRO_5011726375" evidence="1">
    <location>
        <begin position="20"/>
        <end position="212"/>
    </location>
</feature>
<dbReference type="PROSITE" id="PS52015">
    <property type="entry name" value="TONB_CTD"/>
    <property type="match status" value="1"/>
</dbReference>
<sequence>MKPYYFTVAAMLMGHVVFAGNATQTDTTKKAKHSAAYTSIEQVPEFPGGLAAFGNYISKNLKYPEIARLIGINGKVVLSFIIEKNGEVSTVMPMNCIGAGCEAEAVKVLEQSPKWLPGIQNSKPVRVQYTVPITFVIPQGRISFKDLQNSDYGFIFDIKGKLYTAAEAQAILGSNFPSTDIQIAEPYYNYDKNQQFTVAGKKEVYLIRMKDN</sequence>